<sequence>MFPRSLAPWQKRIEATAAPTVLLSLKRESTPLYRSKIGGVPFFPADHPPDVVYVPYPGTSNATPWPKHRRTGRELMLLLQLDFGAMPPLPSFPKGGILQLFVDDTDWHDLGAEVRAIYHRIVVSEPEQLFSDFDHDPGVHRVAEYALSFTKEEEYMTNSDFRFDRDLYSAIARDQRAWKDYLKLTDQRHSGHAEVGYGRTKIGGYHYSQNGQDPRASRPGWEDSLLLVQFQNYGDLSWGDGGSAQFFIKRRDLEQCRFDELLFHWDST</sequence>
<dbReference type="Proteomes" id="UP000064967">
    <property type="component" value="Chromosome"/>
</dbReference>
<gene>
    <name evidence="1" type="ORF">AKJ09_02278</name>
</gene>
<dbReference type="SUPFAM" id="SSF103032">
    <property type="entry name" value="Hypothetical protein YwqG"/>
    <property type="match status" value="1"/>
</dbReference>
<dbReference type="RefSeq" id="WP_146647034.1">
    <property type="nucleotide sequence ID" value="NZ_CP012333.1"/>
</dbReference>
<protein>
    <recommendedName>
        <fullName evidence="3">DUF1963 domain-containing protein</fullName>
    </recommendedName>
</protein>
<dbReference type="Gene3D" id="2.30.320.10">
    <property type="entry name" value="YwqG-like"/>
    <property type="match status" value="1"/>
</dbReference>
<name>A0A0K1PR75_9BACT</name>
<keyword evidence="2" id="KW-1185">Reference proteome</keyword>
<organism evidence="1 2">
    <name type="scientific">Labilithrix luteola</name>
    <dbReference type="NCBI Taxonomy" id="1391654"/>
    <lineage>
        <taxon>Bacteria</taxon>
        <taxon>Pseudomonadati</taxon>
        <taxon>Myxococcota</taxon>
        <taxon>Polyangia</taxon>
        <taxon>Polyangiales</taxon>
        <taxon>Labilitrichaceae</taxon>
        <taxon>Labilithrix</taxon>
    </lineage>
</organism>
<dbReference type="OrthoDB" id="4929513at2"/>
<dbReference type="PANTHER" id="PTHR36436:SF6">
    <property type="entry name" value="SLL5081 PROTEIN"/>
    <property type="match status" value="1"/>
</dbReference>
<dbReference type="InterPro" id="IPR035948">
    <property type="entry name" value="YwqG-like_sf"/>
</dbReference>
<reference evidence="1 2" key="1">
    <citation type="submission" date="2015-08" db="EMBL/GenBank/DDBJ databases">
        <authorList>
            <person name="Babu N.S."/>
            <person name="Beckwith C.J."/>
            <person name="Beseler K.G."/>
            <person name="Brison A."/>
            <person name="Carone J.V."/>
            <person name="Caskin T.P."/>
            <person name="Diamond M."/>
            <person name="Durham M.E."/>
            <person name="Foxe J.M."/>
            <person name="Go M."/>
            <person name="Henderson B.A."/>
            <person name="Jones I.B."/>
            <person name="McGettigan J.A."/>
            <person name="Micheletti S.J."/>
            <person name="Nasrallah M.E."/>
            <person name="Ortiz D."/>
            <person name="Piller C.R."/>
            <person name="Privatt S.R."/>
            <person name="Schneider S.L."/>
            <person name="Sharp S."/>
            <person name="Smith T.C."/>
            <person name="Stanton J.D."/>
            <person name="Ullery H.E."/>
            <person name="Wilson R.J."/>
            <person name="Serrano M.G."/>
            <person name="Buck G."/>
            <person name="Lee V."/>
            <person name="Wang Y."/>
            <person name="Carvalho R."/>
            <person name="Voegtly L."/>
            <person name="Shi R."/>
            <person name="Duckworth R."/>
            <person name="Johnson A."/>
            <person name="Loviza R."/>
            <person name="Walstead R."/>
            <person name="Shah Z."/>
            <person name="Kiflezghi M."/>
            <person name="Wade K."/>
            <person name="Ball S.L."/>
            <person name="Bradley K.W."/>
            <person name="Asai D.J."/>
            <person name="Bowman C.A."/>
            <person name="Russell D.A."/>
            <person name="Pope W.H."/>
            <person name="Jacobs-Sera D."/>
            <person name="Hendrix R.W."/>
            <person name="Hatfull G.F."/>
        </authorList>
    </citation>
    <scope>NUCLEOTIDE SEQUENCE [LARGE SCALE GENOMIC DNA]</scope>
    <source>
        <strain evidence="1 2">DSM 27648</strain>
    </source>
</reference>
<accession>A0A0K1PR75</accession>
<evidence type="ECO:0000313" key="1">
    <source>
        <dbReference type="EMBL" id="AKU95614.1"/>
    </source>
</evidence>
<dbReference type="STRING" id="1391654.AKJ09_02278"/>
<evidence type="ECO:0000313" key="2">
    <source>
        <dbReference type="Proteomes" id="UP000064967"/>
    </source>
</evidence>
<dbReference type="EMBL" id="CP012333">
    <property type="protein sequence ID" value="AKU95614.1"/>
    <property type="molecule type" value="Genomic_DNA"/>
</dbReference>
<dbReference type="AlphaFoldDB" id="A0A0K1PR75"/>
<evidence type="ECO:0008006" key="3">
    <source>
        <dbReference type="Google" id="ProtNLM"/>
    </source>
</evidence>
<proteinExistence type="predicted"/>
<dbReference type="InterPro" id="IPR015315">
    <property type="entry name" value="DUF1963"/>
</dbReference>
<dbReference type="Pfam" id="PF09234">
    <property type="entry name" value="DUF1963"/>
    <property type="match status" value="1"/>
</dbReference>
<dbReference type="KEGG" id="llu:AKJ09_02278"/>
<dbReference type="PANTHER" id="PTHR36436">
    <property type="entry name" value="SLL5081 PROTEIN"/>
    <property type="match status" value="1"/>
</dbReference>